<name>A0A2I1XBA1_NEISI</name>
<evidence type="ECO:0000313" key="1">
    <source>
        <dbReference type="EMBL" id="PLA39910.1"/>
    </source>
</evidence>
<dbReference type="EMBL" id="PKJO01000009">
    <property type="protein sequence ID" value="PLA39910.1"/>
    <property type="molecule type" value="Genomic_DNA"/>
</dbReference>
<gene>
    <name evidence="1" type="ORF">CYK00_08125</name>
</gene>
<dbReference type="AlphaFoldDB" id="A0A2I1XBA1"/>
<organism evidence="1 2">
    <name type="scientific">Neisseria sicca</name>
    <dbReference type="NCBI Taxonomy" id="490"/>
    <lineage>
        <taxon>Bacteria</taxon>
        <taxon>Pseudomonadati</taxon>
        <taxon>Pseudomonadota</taxon>
        <taxon>Betaproteobacteria</taxon>
        <taxon>Neisseriales</taxon>
        <taxon>Neisseriaceae</taxon>
        <taxon>Neisseria</taxon>
    </lineage>
</organism>
<sequence length="102" mass="12065">MFDKTSSENGLPVFRRRFGCLSYQNTVNRGWDKQPANYQPIKSFLKYLRFEGNRQYTVKPVMKGWLKYSGLNLNQDKVTKPQTVQIVRQGNLTPYWFKVNPL</sequence>
<proteinExistence type="predicted"/>
<dbReference type="Proteomes" id="UP000234767">
    <property type="component" value="Unassembled WGS sequence"/>
</dbReference>
<accession>A0A2I1XBA1</accession>
<protein>
    <submittedName>
        <fullName evidence="1">Uncharacterized protein</fullName>
    </submittedName>
</protein>
<evidence type="ECO:0000313" key="2">
    <source>
        <dbReference type="Proteomes" id="UP000234767"/>
    </source>
</evidence>
<comment type="caution">
    <text evidence="1">The sequence shown here is derived from an EMBL/GenBank/DDBJ whole genome shotgun (WGS) entry which is preliminary data.</text>
</comment>
<reference evidence="1 2" key="1">
    <citation type="submission" date="2017-12" db="EMBL/GenBank/DDBJ databases">
        <title>Phylogenetic diversity of female urinary microbiome.</title>
        <authorList>
            <person name="Thomas-White K."/>
            <person name="Wolfe A.J."/>
        </authorList>
    </citation>
    <scope>NUCLEOTIDE SEQUENCE [LARGE SCALE GENOMIC DNA]</scope>
    <source>
        <strain evidence="1 2">UMB0321</strain>
    </source>
</reference>